<feature type="transmembrane region" description="Helical" evidence="5">
    <location>
        <begin position="172"/>
        <end position="192"/>
    </location>
</feature>
<dbReference type="InterPro" id="IPR003661">
    <property type="entry name" value="HisK_dim/P_dom"/>
</dbReference>
<dbReference type="SMART" id="SM00388">
    <property type="entry name" value="HisKA"/>
    <property type="match status" value="1"/>
</dbReference>
<feature type="transmembrane region" description="Helical" evidence="5">
    <location>
        <begin position="6"/>
        <end position="26"/>
    </location>
</feature>
<dbReference type="AlphaFoldDB" id="A0A7Z2T2D8"/>
<dbReference type="EMBL" id="CP047475">
    <property type="protein sequence ID" value="QIA63081.1"/>
    <property type="molecule type" value="Genomic_DNA"/>
</dbReference>
<dbReference type="Pfam" id="PF00512">
    <property type="entry name" value="HisKA"/>
    <property type="match status" value="1"/>
</dbReference>
<dbReference type="InterPro" id="IPR036097">
    <property type="entry name" value="HisK_dim/P_sf"/>
</dbReference>
<dbReference type="InterPro" id="IPR005467">
    <property type="entry name" value="His_kinase_dom"/>
</dbReference>
<dbReference type="CDD" id="cd00082">
    <property type="entry name" value="HisKA"/>
    <property type="match status" value="1"/>
</dbReference>
<dbReference type="PRINTS" id="PR00344">
    <property type="entry name" value="BCTRLSENSOR"/>
</dbReference>
<evidence type="ECO:0000256" key="1">
    <source>
        <dbReference type="ARBA" id="ARBA00000085"/>
    </source>
</evidence>
<dbReference type="SUPFAM" id="SSF55874">
    <property type="entry name" value="ATPase domain of HSP90 chaperone/DNA topoisomerase II/histidine kinase"/>
    <property type="match status" value="1"/>
</dbReference>
<dbReference type="EC" id="2.7.13.3" evidence="2"/>
<name>A0A7Z2T2D8_9VIBR</name>
<dbReference type="FunFam" id="3.30.565.10:FF:000010">
    <property type="entry name" value="Sensor histidine kinase RcsC"/>
    <property type="match status" value="1"/>
</dbReference>
<keyword evidence="3" id="KW-0597">Phosphoprotein</keyword>
<protein>
    <recommendedName>
        <fullName evidence="2">histidine kinase</fullName>
        <ecNumber evidence="2">2.7.13.3</ecNumber>
    </recommendedName>
</protein>
<dbReference type="PANTHER" id="PTHR45339">
    <property type="entry name" value="HYBRID SIGNAL TRANSDUCTION HISTIDINE KINASE J"/>
    <property type="match status" value="1"/>
</dbReference>
<comment type="catalytic activity">
    <reaction evidence="1">
        <text>ATP + protein L-histidine = ADP + protein N-phospho-L-histidine.</text>
        <dbReference type="EC" id="2.7.13.3"/>
    </reaction>
</comment>
<evidence type="ECO:0000313" key="8">
    <source>
        <dbReference type="Proteomes" id="UP000464262"/>
    </source>
</evidence>
<dbReference type="Gene3D" id="1.10.287.130">
    <property type="match status" value="1"/>
</dbReference>
<dbReference type="RefSeq" id="WP_164647986.1">
    <property type="nucleotide sequence ID" value="NZ_CP047475.1"/>
</dbReference>
<evidence type="ECO:0000256" key="5">
    <source>
        <dbReference type="SAM" id="Phobius"/>
    </source>
</evidence>
<evidence type="ECO:0000256" key="4">
    <source>
        <dbReference type="ARBA" id="ARBA00023012"/>
    </source>
</evidence>
<dbReference type="CDD" id="cd16922">
    <property type="entry name" value="HATPase_EvgS-ArcB-TorS-like"/>
    <property type="match status" value="1"/>
</dbReference>
<gene>
    <name evidence="7" type="ORF">GT360_05945</name>
</gene>
<keyword evidence="5" id="KW-0812">Transmembrane</keyword>
<dbReference type="PROSITE" id="PS50109">
    <property type="entry name" value="HIS_KIN"/>
    <property type="match status" value="1"/>
</dbReference>
<keyword evidence="4" id="KW-0902">Two-component regulatory system</keyword>
<dbReference type="Gene3D" id="3.30.565.10">
    <property type="entry name" value="Histidine kinase-like ATPase, C-terminal domain"/>
    <property type="match status" value="1"/>
</dbReference>
<evidence type="ECO:0000259" key="6">
    <source>
        <dbReference type="PROSITE" id="PS50109"/>
    </source>
</evidence>
<dbReference type="KEGG" id="vas:GT360_05945"/>
<dbReference type="PANTHER" id="PTHR45339:SF1">
    <property type="entry name" value="HYBRID SIGNAL TRANSDUCTION HISTIDINE KINASE J"/>
    <property type="match status" value="1"/>
</dbReference>
<accession>A0A7Z2T2D8</accession>
<keyword evidence="5" id="KW-0472">Membrane</keyword>
<keyword evidence="5" id="KW-1133">Transmembrane helix</keyword>
<dbReference type="InterPro" id="IPR003594">
    <property type="entry name" value="HATPase_dom"/>
</dbReference>
<evidence type="ECO:0000256" key="3">
    <source>
        <dbReference type="ARBA" id="ARBA00022553"/>
    </source>
</evidence>
<sequence>MRLINYLETFATLLIAVCVTFFFAVCTQNALTSKLEHAFVNHSENLVVLKNQALQLPFKDATYGRFFGSRVDIALSQLEELNRAADAIESTFPSTLWLGESNQNEVAVYYTTVGAYLKYLSKITESSLSSDESISAIDEETLSAIISEEVHFAGVAIHEHLMGALFTTNDGVVLSLASIFAAFVFIIILHLYRNIEALKKSQNELKKSLVKAEQASHAKTLFLSSMTHEFRTPMNGVLGIAELLKADDRLQHEHQENIEILINSGTQLLTLLEDVLAYSKIEQGRIKLVEHQFSLSTLVFPLESLFKEESRNKGLLFNVSSNIPSEAMFVGDQSKIRKIIFHLLSNAIKFTHHGSVDLNLEYDKSIDMLIIKVTDTGIGIEASAQDAIFDAFEQVESSFTREFDGAGLGLAIVNHLTSLMNGDIKVESQIEKGSSFTVRLRVREYLPEVALEAQSVHP</sequence>
<dbReference type="InterPro" id="IPR004358">
    <property type="entry name" value="Sig_transdc_His_kin-like_C"/>
</dbReference>
<evidence type="ECO:0000313" key="7">
    <source>
        <dbReference type="EMBL" id="QIA63081.1"/>
    </source>
</evidence>
<dbReference type="GO" id="GO:0000155">
    <property type="term" value="F:phosphorelay sensor kinase activity"/>
    <property type="evidence" value="ECO:0007669"/>
    <property type="project" value="InterPro"/>
</dbReference>
<dbReference type="InterPro" id="IPR036890">
    <property type="entry name" value="HATPase_C_sf"/>
</dbReference>
<dbReference type="Proteomes" id="UP000464262">
    <property type="component" value="Chromosome 1"/>
</dbReference>
<proteinExistence type="predicted"/>
<dbReference type="SUPFAM" id="SSF47384">
    <property type="entry name" value="Homodimeric domain of signal transducing histidine kinase"/>
    <property type="match status" value="1"/>
</dbReference>
<keyword evidence="8" id="KW-1185">Reference proteome</keyword>
<organism evidence="7 8">
    <name type="scientific">Vibrio astriarenae</name>
    <dbReference type="NCBI Taxonomy" id="1481923"/>
    <lineage>
        <taxon>Bacteria</taxon>
        <taxon>Pseudomonadati</taxon>
        <taxon>Pseudomonadota</taxon>
        <taxon>Gammaproteobacteria</taxon>
        <taxon>Vibrionales</taxon>
        <taxon>Vibrionaceae</taxon>
        <taxon>Vibrio</taxon>
    </lineage>
</organism>
<dbReference type="SMART" id="SM00387">
    <property type="entry name" value="HATPase_c"/>
    <property type="match status" value="1"/>
</dbReference>
<evidence type="ECO:0000256" key="2">
    <source>
        <dbReference type="ARBA" id="ARBA00012438"/>
    </source>
</evidence>
<feature type="domain" description="Histidine kinase" evidence="6">
    <location>
        <begin position="225"/>
        <end position="444"/>
    </location>
</feature>
<dbReference type="Pfam" id="PF02518">
    <property type="entry name" value="HATPase_c"/>
    <property type="match status" value="1"/>
</dbReference>
<reference evidence="7 8" key="1">
    <citation type="submission" date="2020-01" db="EMBL/GenBank/DDBJ databases">
        <title>Whole genome and functional gene identification of agarase of Vibrio HN897.</title>
        <authorList>
            <person name="Liu Y."/>
            <person name="Zhao Z."/>
        </authorList>
    </citation>
    <scope>NUCLEOTIDE SEQUENCE [LARGE SCALE GENOMIC DNA]</scope>
    <source>
        <strain evidence="7 8">HN897</strain>
    </source>
</reference>